<feature type="domain" description="NrtR DNA-binding winged helix" evidence="1">
    <location>
        <begin position="130"/>
        <end position="189"/>
    </location>
</feature>
<dbReference type="InterPro" id="IPR036390">
    <property type="entry name" value="WH_DNA-bd_sf"/>
</dbReference>
<organism evidence="2 3">
    <name type="scientific">Candidatus Gottesmanbacteria bacterium RIFCSPLOWO2_01_FULL_39_12b</name>
    <dbReference type="NCBI Taxonomy" id="1798388"/>
    <lineage>
        <taxon>Bacteria</taxon>
        <taxon>Candidatus Gottesmaniibacteriota</taxon>
    </lineage>
</organism>
<dbReference type="InterPro" id="IPR036388">
    <property type="entry name" value="WH-like_DNA-bd_sf"/>
</dbReference>
<dbReference type="InterPro" id="IPR015797">
    <property type="entry name" value="NUDIX_hydrolase-like_dom_sf"/>
</dbReference>
<reference evidence="2 3" key="1">
    <citation type="journal article" date="2016" name="Nat. Commun.">
        <title>Thousands of microbial genomes shed light on interconnected biogeochemical processes in an aquifer system.</title>
        <authorList>
            <person name="Anantharaman K."/>
            <person name="Brown C.T."/>
            <person name="Hug L.A."/>
            <person name="Sharon I."/>
            <person name="Castelle C.J."/>
            <person name="Probst A.J."/>
            <person name="Thomas B.C."/>
            <person name="Singh A."/>
            <person name="Wilkins M.J."/>
            <person name="Karaoz U."/>
            <person name="Brodie E.L."/>
            <person name="Williams K.H."/>
            <person name="Hubbard S.S."/>
            <person name="Banfield J.F."/>
        </authorList>
    </citation>
    <scope>NUCLEOTIDE SEQUENCE [LARGE SCALE GENOMIC DNA]</scope>
</reference>
<evidence type="ECO:0000313" key="2">
    <source>
        <dbReference type="EMBL" id="OGG26162.1"/>
    </source>
</evidence>
<dbReference type="Proteomes" id="UP000176609">
    <property type="component" value="Unassembled WGS sequence"/>
</dbReference>
<dbReference type="SUPFAM" id="SSF55811">
    <property type="entry name" value="Nudix"/>
    <property type="match status" value="1"/>
</dbReference>
<dbReference type="Gene3D" id="3.90.79.10">
    <property type="entry name" value="Nucleoside Triphosphate Pyrophosphohydrolase"/>
    <property type="match status" value="1"/>
</dbReference>
<gene>
    <name evidence="2" type="ORF">A2960_04170</name>
</gene>
<evidence type="ECO:0000259" key="1">
    <source>
        <dbReference type="Pfam" id="PF21906"/>
    </source>
</evidence>
<accession>A0A1F6ANT0</accession>
<sequence length="201" mass="23499">MNNDFTIKIVTFTVNDDKLLVYLSDSHLPQGKIESGESLDAAVGRIFKDTLNLSVYDYYFEQLYTFSKPAKTTTKIEVVYYILLPKFVLKSLNNWFSLAKSDLARLVDRKIISYAIQRLQWKIEYTNIVYSLLSKEFTLSELQKTYEAILGKELDKRNFRKKILLLGILRKTAKVRKGIKARPALVYEFRKRTPEMVKVFS</sequence>
<dbReference type="EMBL" id="MFJR01000013">
    <property type="protein sequence ID" value="OGG26162.1"/>
    <property type="molecule type" value="Genomic_DNA"/>
</dbReference>
<dbReference type="AlphaFoldDB" id="A0A1F6ANT0"/>
<proteinExistence type="predicted"/>
<comment type="caution">
    <text evidence="2">The sequence shown here is derived from an EMBL/GenBank/DDBJ whole genome shotgun (WGS) entry which is preliminary data.</text>
</comment>
<evidence type="ECO:0000313" key="3">
    <source>
        <dbReference type="Proteomes" id="UP000176609"/>
    </source>
</evidence>
<dbReference type="Gene3D" id="1.10.10.10">
    <property type="entry name" value="Winged helix-like DNA-binding domain superfamily/Winged helix DNA-binding domain"/>
    <property type="match status" value="1"/>
</dbReference>
<dbReference type="SUPFAM" id="SSF46785">
    <property type="entry name" value="Winged helix' DNA-binding domain"/>
    <property type="match status" value="1"/>
</dbReference>
<protein>
    <recommendedName>
        <fullName evidence="1">NrtR DNA-binding winged helix domain-containing protein</fullName>
    </recommendedName>
</protein>
<name>A0A1F6ANT0_9BACT</name>
<dbReference type="InterPro" id="IPR054105">
    <property type="entry name" value="WHD_NrtR"/>
</dbReference>
<dbReference type="Pfam" id="PF21906">
    <property type="entry name" value="WHD_NrtR"/>
    <property type="match status" value="1"/>
</dbReference>